<evidence type="ECO:0000256" key="10">
    <source>
        <dbReference type="PIRNR" id="PIRNR001394"/>
    </source>
</evidence>
<evidence type="ECO:0000256" key="6">
    <source>
        <dbReference type="ARBA" id="ARBA00022723"/>
    </source>
</evidence>
<dbReference type="GO" id="GO:0006091">
    <property type="term" value="P:generation of precursor metabolites and energy"/>
    <property type="evidence" value="ECO:0007669"/>
    <property type="project" value="InterPro"/>
</dbReference>
<dbReference type="Gene3D" id="3.20.130.10">
    <property type="entry name" value="Fe-S hydro-lyase, tartrate dehydratase beta-type, catalytic domain"/>
    <property type="match status" value="1"/>
</dbReference>
<gene>
    <name evidence="13" type="ORF">BAU07_18670</name>
</gene>
<accession>A0A193GH03</accession>
<feature type="domain" description="Fe-S hydro-lyase tartrate dehydratase beta-type catalytic" evidence="12">
    <location>
        <begin position="297"/>
        <end position="493"/>
    </location>
</feature>
<comment type="cofactor">
    <cofactor evidence="2 10">
        <name>[4Fe-4S] cluster</name>
        <dbReference type="ChEBI" id="CHEBI:49883"/>
    </cofactor>
</comment>
<comment type="subunit">
    <text evidence="4 10">Homodimer.</text>
</comment>
<evidence type="ECO:0000259" key="12">
    <source>
        <dbReference type="Pfam" id="PF05683"/>
    </source>
</evidence>
<dbReference type="EMBL" id="CP016172">
    <property type="protein sequence ID" value="ANN78873.1"/>
    <property type="molecule type" value="Genomic_DNA"/>
</dbReference>
<keyword evidence="5 10" id="KW-0004">4Fe-4S</keyword>
<dbReference type="STRING" id="463014.BAU07_18670"/>
<evidence type="ECO:0000256" key="3">
    <source>
        <dbReference type="ARBA" id="ARBA00008876"/>
    </source>
</evidence>
<dbReference type="InterPro" id="IPR036660">
    <property type="entry name" value="Fe-S_hydroAse_TtdB_cat_sf"/>
</dbReference>
<keyword evidence="7 10" id="KW-0408">Iron</keyword>
<dbReference type="InterPro" id="IPR004647">
    <property type="entry name" value="Fe-S_hydro-lyase_TtdB-typ_cat"/>
</dbReference>
<dbReference type="KEGG" id="bfz:BAU07_18670"/>
<dbReference type="EC" id="4.2.1.2" evidence="10"/>
<keyword evidence="14" id="KW-1185">Reference proteome</keyword>
<reference evidence="13 14" key="1">
    <citation type="submission" date="2016-06" db="EMBL/GenBank/DDBJ databases">
        <title>Complete genome sequences of Bordetella bronchialis and Bordetella flabilis.</title>
        <authorList>
            <person name="LiPuma J.J."/>
            <person name="Spilker T."/>
        </authorList>
    </citation>
    <scope>NUCLEOTIDE SEQUENCE [LARGE SCALE GENOMIC DNA]</scope>
    <source>
        <strain evidence="13 14">AU10664</strain>
    </source>
</reference>
<sequence>MRTIHAEDIVTSIADALQFVSYYHPADFVRALRRAYDAETQPAARNAMLQLLINSRLSARARRPLCQDTGIVHVYARLGMDARVLAQGDGPTPSLQALANQAVARAYNWPENPLRASVIREPLGARINTRDNTPAILHVEMVEGDGLHLTVAAKGGGGDVKARYAMLNASDSVADWVVSQLPGMGAGWCPPGSLGIGVGGSPEQAMFIAKRALFAPIDIDVLRARGASTPAEALRLELYERINALGIGAQGLGGDLTVLDVKVAEAPTHAALQAVALVPNCAATRFVSFELDGSGPARLTPPDPGLWAGLPDALPLDEGRRVDLDTLTREDVAQWRAGETLLLSGTLLTARDAAHKRLADMLERGEPLPVELRNRAIYYVGPVDPVAGEAVGPAGPTTANRMDKFMPALMARTGLLVTIGKAERGPQAAQAITRAGGAYLIAVGGAAYLVSQAIRAARVLAFEDLGMEAIYEFEVRDMPVTVALDAQGGSVHKFAIYNARSNFPEKAAPSDGAALR</sequence>
<dbReference type="Pfam" id="PF05681">
    <property type="entry name" value="Fumerase"/>
    <property type="match status" value="1"/>
</dbReference>
<comment type="similarity">
    <text evidence="3 10">Belongs to the class-I fumarase family.</text>
</comment>
<keyword evidence="6 10" id="KW-0479">Metal-binding</keyword>
<feature type="domain" description="Fe-S hydro-lyase tartrate dehydratase alpha-type catalytic" evidence="11">
    <location>
        <begin position="12"/>
        <end position="287"/>
    </location>
</feature>
<dbReference type="PANTHER" id="PTHR43351:SF2">
    <property type="entry name" value="L(+)-TARTRATE DEHYDRATASE SUBUNIT BETA-RELATED"/>
    <property type="match status" value="1"/>
</dbReference>
<dbReference type="AlphaFoldDB" id="A0A193GH03"/>
<comment type="function">
    <text evidence="10">Catalyzes the reversible hydration of fumarate to (S)-malate.</text>
</comment>
<evidence type="ECO:0000313" key="14">
    <source>
        <dbReference type="Proteomes" id="UP000091926"/>
    </source>
</evidence>
<evidence type="ECO:0000256" key="9">
    <source>
        <dbReference type="ARBA" id="ARBA00023239"/>
    </source>
</evidence>
<dbReference type="NCBIfam" id="TIGR00722">
    <property type="entry name" value="ttdA_fumA_fumB"/>
    <property type="match status" value="1"/>
</dbReference>
<dbReference type="GO" id="GO:0004333">
    <property type="term" value="F:fumarate hydratase activity"/>
    <property type="evidence" value="ECO:0007669"/>
    <property type="project" value="UniProtKB-UniRule"/>
</dbReference>
<dbReference type="PIRSF" id="PIRSF001394">
    <property type="entry name" value="Fe_dep_fumar_hy"/>
    <property type="match status" value="1"/>
</dbReference>
<dbReference type="GO" id="GO:0046872">
    <property type="term" value="F:metal ion binding"/>
    <property type="evidence" value="ECO:0007669"/>
    <property type="project" value="UniProtKB-UniRule"/>
</dbReference>
<dbReference type="PANTHER" id="PTHR43351">
    <property type="entry name" value="L(+)-TARTRATE DEHYDRATASE SUBUNIT BETA"/>
    <property type="match status" value="1"/>
</dbReference>
<dbReference type="InterPro" id="IPR011167">
    <property type="entry name" value="Fe_dep_fumarate_hydratase"/>
</dbReference>
<protein>
    <recommendedName>
        <fullName evidence="10">Fumarate hydratase class I</fullName>
        <ecNumber evidence="10">4.2.1.2</ecNumber>
    </recommendedName>
</protein>
<dbReference type="SUPFAM" id="SSF117457">
    <property type="entry name" value="FumA C-terminal domain-like"/>
    <property type="match status" value="1"/>
</dbReference>
<keyword evidence="9 10" id="KW-0456">Lyase</keyword>
<evidence type="ECO:0000256" key="4">
    <source>
        <dbReference type="ARBA" id="ARBA00011738"/>
    </source>
</evidence>
<dbReference type="NCBIfam" id="TIGR00723">
    <property type="entry name" value="ttdB_fumA_fumB"/>
    <property type="match status" value="1"/>
</dbReference>
<dbReference type="OrthoDB" id="9798978at2"/>
<dbReference type="InterPro" id="IPR004646">
    <property type="entry name" value="Fe-S_hydro-lyase_TtdA-typ_cat"/>
</dbReference>
<dbReference type="Proteomes" id="UP000091926">
    <property type="component" value="Chromosome"/>
</dbReference>
<name>A0A193GH03_9BORD</name>
<evidence type="ECO:0000256" key="8">
    <source>
        <dbReference type="ARBA" id="ARBA00023014"/>
    </source>
</evidence>
<evidence type="ECO:0000256" key="7">
    <source>
        <dbReference type="ARBA" id="ARBA00023004"/>
    </source>
</evidence>
<evidence type="ECO:0000256" key="2">
    <source>
        <dbReference type="ARBA" id="ARBA00001966"/>
    </source>
</evidence>
<dbReference type="Pfam" id="PF05683">
    <property type="entry name" value="Fumerase_C"/>
    <property type="match status" value="1"/>
</dbReference>
<evidence type="ECO:0000313" key="13">
    <source>
        <dbReference type="EMBL" id="ANN78873.1"/>
    </source>
</evidence>
<organism evidence="13 14">
    <name type="scientific">Bordetella flabilis</name>
    <dbReference type="NCBI Taxonomy" id="463014"/>
    <lineage>
        <taxon>Bacteria</taxon>
        <taxon>Pseudomonadati</taxon>
        <taxon>Pseudomonadota</taxon>
        <taxon>Betaproteobacteria</taxon>
        <taxon>Burkholderiales</taxon>
        <taxon>Alcaligenaceae</taxon>
        <taxon>Bordetella</taxon>
    </lineage>
</organism>
<dbReference type="GO" id="GO:0051539">
    <property type="term" value="F:4 iron, 4 sulfur cluster binding"/>
    <property type="evidence" value="ECO:0007669"/>
    <property type="project" value="UniProtKB-UniRule"/>
</dbReference>
<evidence type="ECO:0000256" key="1">
    <source>
        <dbReference type="ARBA" id="ARBA00000929"/>
    </source>
</evidence>
<comment type="catalytic activity">
    <reaction evidence="1 10">
        <text>(S)-malate = fumarate + H2O</text>
        <dbReference type="Rhea" id="RHEA:12460"/>
        <dbReference type="ChEBI" id="CHEBI:15377"/>
        <dbReference type="ChEBI" id="CHEBI:15589"/>
        <dbReference type="ChEBI" id="CHEBI:29806"/>
        <dbReference type="EC" id="4.2.1.2"/>
    </reaction>
</comment>
<keyword evidence="8 10" id="KW-0411">Iron-sulfur</keyword>
<evidence type="ECO:0000259" key="11">
    <source>
        <dbReference type="Pfam" id="PF05681"/>
    </source>
</evidence>
<dbReference type="RefSeq" id="WP_066660733.1">
    <property type="nucleotide sequence ID" value="NZ_CBCSCL010000012.1"/>
</dbReference>
<evidence type="ECO:0000256" key="5">
    <source>
        <dbReference type="ARBA" id="ARBA00022485"/>
    </source>
</evidence>
<proteinExistence type="inferred from homology"/>